<dbReference type="AlphaFoldDB" id="A0A318ZC73"/>
<evidence type="ECO:0000313" key="2">
    <source>
        <dbReference type="EMBL" id="PYH45016.1"/>
    </source>
</evidence>
<proteinExistence type="predicted"/>
<keyword evidence="3" id="KW-1185">Reference proteome</keyword>
<evidence type="ECO:0000313" key="3">
    <source>
        <dbReference type="Proteomes" id="UP000248349"/>
    </source>
</evidence>
<dbReference type="GeneID" id="37074653"/>
<feature type="signal peptide" evidence="1">
    <location>
        <begin position="1"/>
        <end position="20"/>
    </location>
</feature>
<organism evidence="2 3">
    <name type="scientific">Aspergillus saccharolyticus JOP 1030-1</name>
    <dbReference type="NCBI Taxonomy" id="1450539"/>
    <lineage>
        <taxon>Eukaryota</taxon>
        <taxon>Fungi</taxon>
        <taxon>Dikarya</taxon>
        <taxon>Ascomycota</taxon>
        <taxon>Pezizomycotina</taxon>
        <taxon>Eurotiomycetes</taxon>
        <taxon>Eurotiomycetidae</taxon>
        <taxon>Eurotiales</taxon>
        <taxon>Aspergillaceae</taxon>
        <taxon>Aspergillus</taxon>
        <taxon>Aspergillus subgen. Circumdati</taxon>
    </lineage>
</organism>
<protein>
    <recommendedName>
        <fullName evidence="4">Bys1 family protein</fullName>
    </recommendedName>
</protein>
<dbReference type="InterPro" id="IPR037176">
    <property type="entry name" value="Osmotin/thaumatin-like_sf"/>
</dbReference>
<gene>
    <name evidence="2" type="ORF">BP01DRAFT_340923</name>
</gene>
<dbReference type="EMBL" id="KZ821233">
    <property type="protein sequence ID" value="PYH45016.1"/>
    <property type="molecule type" value="Genomic_DNA"/>
</dbReference>
<feature type="chain" id="PRO_5016381388" description="Bys1 family protein" evidence="1">
    <location>
        <begin position="21"/>
        <end position="176"/>
    </location>
</feature>
<keyword evidence="1" id="KW-0732">Signal</keyword>
<dbReference type="RefSeq" id="XP_025430998.1">
    <property type="nucleotide sequence ID" value="XM_025573425.1"/>
</dbReference>
<accession>A0A318ZC73</accession>
<evidence type="ECO:0008006" key="4">
    <source>
        <dbReference type="Google" id="ProtNLM"/>
    </source>
</evidence>
<evidence type="ECO:0000256" key="1">
    <source>
        <dbReference type="SAM" id="SignalP"/>
    </source>
</evidence>
<dbReference type="PANTHER" id="PTHR36195">
    <property type="entry name" value="DOMAIN PROTEIN, PUTATIVE (AFU_ORTHOLOGUE AFUA_5G01990)-RELATED-RELATED"/>
    <property type="match status" value="1"/>
</dbReference>
<sequence length="176" mass="18533">MHIPKTLLSTLSLYTIHTTATPSNPPAVTTPPKSNATITNNCPFPIYLTVVSSSATSPPPEITLGRNSTYTEPYRHDAPTGGISLKLTTVAHGLYTGAPQTIFAYTYVESTNQVWFDLSDVFGDPFRGFRVRLRPVASGGGGGAEIVWEDGVPPRSGGSQVRVVAGDVGVGLGVCV</sequence>
<dbReference type="InterPro" id="IPR006771">
    <property type="entry name" value="CetA-like"/>
</dbReference>
<dbReference type="Proteomes" id="UP000248349">
    <property type="component" value="Unassembled WGS sequence"/>
</dbReference>
<dbReference type="SUPFAM" id="SSF49870">
    <property type="entry name" value="Osmotin, thaumatin-like protein"/>
    <property type="match status" value="1"/>
</dbReference>
<dbReference type="PANTHER" id="PTHR36195:SF4">
    <property type="entry name" value="DOMAIN PROTEIN, PUTATIVE (AFU_ORTHOLOGUE AFUA_5G01990)-RELATED"/>
    <property type="match status" value="1"/>
</dbReference>
<reference evidence="2 3" key="1">
    <citation type="submission" date="2016-12" db="EMBL/GenBank/DDBJ databases">
        <title>The genomes of Aspergillus section Nigri reveals drivers in fungal speciation.</title>
        <authorList>
            <consortium name="DOE Joint Genome Institute"/>
            <person name="Vesth T.C."/>
            <person name="Nybo J."/>
            <person name="Theobald S."/>
            <person name="Brandl J."/>
            <person name="Frisvad J.C."/>
            <person name="Nielsen K.F."/>
            <person name="Lyhne E.K."/>
            <person name="Kogle M.E."/>
            <person name="Kuo A."/>
            <person name="Riley R."/>
            <person name="Clum A."/>
            <person name="Nolan M."/>
            <person name="Lipzen A."/>
            <person name="Salamov A."/>
            <person name="Henrissat B."/>
            <person name="Wiebenga A."/>
            <person name="De Vries R.P."/>
            <person name="Grigoriev I.V."/>
            <person name="Mortensen U.H."/>
            <person name="Andersen M.R."/>
            <person name="Baker S.E."/>
        </authorList>
    </citation>
    <scope>NUCLEOTIDE SEQUENCE [LARGE SCALE GENOMIC DNA]</scope>
    <source>
        <strain evidence="2 3">JOP 1030-1</strain>
    </source>
</reference>
<name>A0A318ZC73_9EURO</name>
<dbReference type="STRING" id="1450539.A0A318ZC73"/>
<dbReference type="Pfam" id="PF04681">
    <property type="entry name" value="Bys1"/>
    <property type="match status" value="1"/>
</dbReference>
<dbReference type="OrthoDB" id="3682664at2759"/>